<evidence type="ECO:0000259" key="1">
    <source>
        <dbReference type="Pfam" id="PF09588"/>
    </source>
</evidence>
<organism evidence="2 3">
    <name type="scientific">Merluccius polli</name>
    <name type="common">Benguela hake</name>
    <name type="synonym">Merluccius cadenati</name>
    <dbReference type="NCBI Taxonomy" id="89951"/>
    <lineage>
        <taxon>Eukaryota</taxon>
        <taxon>Metazoa</taxon>
        <taxon>Chordata</taxon>
        <taxon>Craniata</taxon>
        <taxon>Vertebrata</taxon>
        <taxon>Euteleostomi</taxon>
        <taxon>Actinopterygii</taxon>
        <taxon>Neopterygii</taxon>
        <taxon>Teleostei</taxon>
        <taxon>Neoteleostei</taxon>
        <taxon>Acanthomorphata</taxon>
        <taxon>Zeiogadaria</taxon>
        <taxon>Gadariae</taxon>
        <taxon>Gadiformes</taxon>
        <taxon>Gadoidei</taxon>
        <taxon>Merlucciidae</taxon>
        <taxon>Merluccius</taxon>
    </lineage>
</organism>
<dbReference type="AlphaFoldDB" id="A0AA47MRV6"/>
<gene>
    <name evidence="2" type="ORF">N1851_015744</name>
</gene>
<reference evidence="2" key="1">
    <citation type="journal article" date="2023" name="Front. Mar. Sci.">
        <title>A new Merluccius polli reference genome to investigate the effects of global change in West African waters.</title>
        <authorList>
            <person name="Mateo J.L."/>
            <person name="Blanco-Fernandez C."/>
            <person name="Garcia-Vazquez E."/>
            <person name="Machado-Schiaffino G."/>
        </authorList>
    </citation>
    <scope>NUCLEOTIDE SEQUENCE</scope>
    <source>
        <strain evidence="2">C29</strain>
        <tissue evidence="2">Fin</tissue>
    </source>
</reference>
<dbReference type="Pfam" id="PF09588">
    <property type="entry name" value="YqaJ"/>
    <property type="match status" value="1"/>
</dbReference>
<feature type="domain" description="YqaJ viral recombinase" evidence="1">
    <location>
        <begin position="22"/>
        <end position="121"/>
    </location>
</feature>
<comment type="caution">
    <text evidence="2">The sequence shown here is derived from an EMBL/GenBank/DDBJ whole genome shotgun (WGS) entry which is preliminary data.</text>
</comment>
<dbReference type="InterPro" id="IPR019080">
    <property type="entry name" value="YqaJ_viral_recombinase"/>
</dbReference>
<evidence type="ECO:0000313" key="3">
    <source>
        <dbReference type="Proteomes" id="UP001174136"/>
    </source>
</evidence>
<proteinExistence type="predicted"/>
<dbReference type="SUPFAM" id="SSF52980">
    <property type="entry name" value="Restriction endonuclease-like"/>
    <property type="match status" value="1"/>
</dbReference>
<keyword evidence="3" id="KW-1185">Reference proteome</keyword>
<evidence type="ECO:0000313" key="2">
    <source>
        <dbReference type="EMBL" id="KAK0145364.1"/>
    </source>
</evidence>
<dbReference type="InterPro" id="IPR051703">
    <property type="entry name" value="NF-kappa-B_Signaling_Reg"/>
</dbReference>
<name>A0AA47MRV6_MERPO</name>
<dbReference type="InterPro" id="IPR011604">
    <property type="entry name" value="PDDEXK-like_dom_sf"/>
</dbReference>
<protein>
    <recommendedName>
        <fullName evidence="1">YqaJ viral recombinase domain-containing protein</fullName>
    </recommendedName>
</protein>
<dbReference type="InterPro" id="IPR011335">
    <property type="entry name" value="Restrct_endonuc-II-like"/>
</dbReference>
<dbReference type="PANTHER" id="PTHR46609">
    <property type="entry name" value="EXONUCLEASE, PHAGE-TYPE/RECB, C-TERMINAL DOMAIN-CONTAINING PROTEIN"/>
    <property type="match status" value="1"/>
</dbReference>
<dbReference type="PANTHER" id="PTHR46609:SF8">
    <property type="entry name" value="YQAJ VIRAL RECOMBINASE DOMAIN-CONTAINING PROTEIN"/>
    <property type="match status" value="1"/>
</dbReference>
<dbReference type="Proteomes" id="UP001174136">
    <property type="component" value="Unassembled WGS sequence"/>
</dbReference>
<dbReference type="EMBL" id="JAOPHQ010002861">
    <property type="protein sequence ID" value="KAK0145364.1"/>
    <property type="molecule type" value="Genomic_DNA"/>
</dbReference>
<dbReference type="GO" id="GO:0006281">
    <property type="term" value="P:DNA repair"/>
    <property type="evidence" value="ECO:0007669"/>
    <property type="project" value="UniProtKB-ARBA"/>
</dbReference>
<accession>A0AA47MRV6</accession>
<sequence>MDDKQADTLELETRGQSASYLWHSSRKLRITASSAKKVPAQIVKSFCEHFYPSFRGNYATNYGKEKEETACNQLREQGIIITHTGTVVCGAEPWLSASPDGIINSCELLEIKCPVPNKNHQTLRELLSQRFSDFKVVDGKNLRFRKLVAEAITCKSN</sequence>
<dbReference type="Gene3D" id="3.90.320.10">
    <property type="match status" value="1"/>
</dbReference>